<dbReference type="PROSITE" id="PS50811">
    <property type="entry name" value="WRKY"/>
    <property type="match status" value="1"/>
</dbReference>
<accession>A0A4Y7KKW9</accession>
<evidence type="ECO:0000256" key="3">
    <source>
        <dbReference type="ARBA" id="ARBA00023125"/>
    </source>
</evidence>
<evidence type="ECO:0000313" key="8">
    <source>
        <dbReference type="EMBL" id="RZC72535.1"/>
    </source>
</evidence>
<reference evidence="8 9" key="1">
    <citation type="journal article" date="2018" name="Science">
        <title>The opium poppy genome and morphinan production.</title>
        <authorList>
            <person name="Guo L."/>
            <person name="Winzer T."/>
            <person name="Yang X."/>
            <person name="Li Y."/>
            <person name="Ning Z."/>
            <person name="He Z."/>
            <person name="Teodor R."/>
            <person name="Lu Y."/>
            <person name="Bowser T.A."/>
            <person name="Graham I.A."/>
            <person name="Ye K."/>
        </authorList>
    </citation>
    <scope>NUCLEOTIDE SEQUENCE [LARGE SCALE GENOMIC DNA]</scope>
    <source>
        <strain evidence="9">cv. HN1</strain>
        <tissue evidence="8">Leaves</tissue>
    </source>
</reference>
<keyword evidence="4" id="KW-0804">Transcription</keyword>
<dbReference type="GO" id="GO:0000976">
    <property type="term" value="F:transcription cis-regulatory region binding"/>
    <property type="evidence" value="ECO:0007669"/>
    <property type="project" value="TreeGrafter"/>
</dbReference>
<dbReference type="SUPFAM" id="SSF118290">
    <property type="entry name" value="WRKY DNA-binding domain"/>
    <property type="match status" value="1"/>
</dbReference>
<keyword evidence="2" id="KW-0805">Transcription regulation</keyword>
<dbReference type="GO" id="GO:0003700">
    <property type="term" value="F:DNA-binding transcription factor activity"/>
    <property type="evidence" value="ECO:0007669"/>
    <property type="project" value="InterPro"/>
</dbReference>
<dbReference type="Pfam" id="PF03106">
    <property type="entry name" value="WRKY"/>
    <property type="match status" value="1"/>
</dbReference>
<keyword evidence="5" id="KW-0539">Nucleus</keyword>
<dbReference type="AlphaFoldDB" id="A0A4Y7KKW9"/>
<dbReference type="Gramene" id="RZC72535">
    <property type="protein sequence ID" value="RZC72535"/>
    <property type="gene ID" value="C5167_048022"/>
</dbReference>
<gene>
    <name evidence="8" type="ORF">C5167_048022</name>
</gene>
<dbReference type="SMART" id="SM00774">
    <property type="entry name" value="WRKY"/>
    <property type="match status" value="1"/>
</dbReference>
<dbReference type="InterPro" id="IPR036576">
    <property type="entry name" value="WRKY_dom_sf"/>
</dbReference>
<name>A0A4Y7KKW9_PAPSO</name>
<feature type="domain" description="WRKY" evidence="7">
    <location>
        <begin position="59"/>
        <end position="117"/>
    </location>
</feature>
<evidence type="ECO:0000313" key="9">
    <source>
        <dbReference type="Proteomes" id="UP000316621"/>
    </source>
</evidence>
<evidence type="ECO:0000259" key="7">
    <source>
        <dbReference type="PROSITE" id="PS50811"/>
    </source>
</evidence>
<evidence type="ECO:0000256" key="1">
    <source>
        <dbReference type="ARBA" id="ARBA00004123"/>
    </source>
</evidence>
<dbReference type="PANTHER" id="PTHR32096">
    <property type="entry name" value="WRKY TRANSCRIPTION FACTOR 30-RELATED-RELATED"/>
    <property type="match status" value="1"/>
</dbReference>
<keyword evidence="3" id="KW-0238">DNA-binding</keyword>
<keyword evidence="9" id="KW-1185">Reference proteome</keyword>
<organism evidence="8 9">
    <name type="scientific">Papaver somniferum</name>
    <name type="common">Opium poppy</name>
    <dbReference type="NCBI Taxonomy" id="3469"/>
    <lineage>
        <taxon>Eukaryota</taxon>
        <taxon>Viridiplantae</taxon>
        <taxon>Streptophyta</taxon>
        <taxon>Embryophyta</taxon>
        <taxon>Tracheophyta</taxon>
        <taxon>Spermatophyta</taxon>
        <taxon>Magnoliopsida</taxon>
        <taxon>Ranunculales</taxon>
        <taxon>Papaveraceae</taxon>
        <taxon>Papaveroideae</taxon>
        <taxon>Papaver</taxon>
    </lineage>
</organism>
<evidence type="ECO:0000256" key="2">
    <source>
        <dbReference type="ARBA" id="ARBA00023015"/>
    </source>
</evidence>
<evidence type="ECO:0000256" key="4">
    <source>
        <dbReference type="ARBA" id="ARBA00023163"/>
    </source>
</evidence>
<evidence type="ECO:0000256" key="5">
    <source>
        <dbReference type="ARBA" id="ARBA00023242"/>
    </source>
</evidence>
<dbReference type="Proteomes" id="UP000316621">
    <property type="component" value="Chromosome 8"/>
</dbReference>
<sequence>MSGINFEASSQSQATGMIESSGPVGGNHLRATVPLFRKPQPKWTGHVRICKQKGLQVSLDDGYNWKKYGQKDILRAKHPRSYYRCSRSSAEGCKAMKHVQQSDEERSMFIVTYQGKHTCLRDAHLVAV</sequence>
<dbReference type="GO" id="GO:0005634">
    <property type="term" value="C:nucleus"/>
    <property type="evidence" value="ECO:0007669"/>
    <property type="project" value="UniProtKB-SubCell"/>
</dbReference>
<proteinExistence type="predicted"/>
<dbReference type="InterPro" id="IPR044810">
    <property type="entry name" value="WRKY_plant"/>
</dbReference>
<evidence type="ECO:0000256" key="6">
    <source>
        <dbReference type="SAM" id="MobiDB-lite"/>
    </source>
</evidence>
<dbReference type="EMBL" id="CM010722">
    <property type="protein sequence ID" value="RZC72535.1"/>
    <property type="molecule type" value="Genomic_DNA"/>
</dbReference>
<comment type="subcellular location">
    <subcellularLocation>
        <location evidence="1">Nucleus</location>
    </subcellularLocation>
</comment>
<dbReference type="InterPro" id="IPR003657">
    <property type="entry name" value="WRKY_dom"/>
</dbReference>
<dbReference type="Gene3D" id="2.20.25.80">
    <property type="entry name" value="WRKY domain"/>
    <property type="match status" value="1"/>
</dbReference>
<feature type="region of interest" description="Disordered" evidence="6">
    <location>
        <begin position="1"/>
        <end position="25"/>
    </location>
</feature>
<protein>
    <recommendedName>
        <fullName evidence="7">WRKY domain-containing protein</fullName>
    </recommendedName>
</protein>
<dbReference type="PANTHER" id="PTHR32096:SF133">
    <property type="entry name" value="WRKY TRANSCRIPTION FACTOR 41-RELATED"/>
    <property type="match status" value="1"/>
</dbReference>